<comment type="caution">
    <text evidence="1">The sequence shown here is derived from an EMBL/GenBank/DDBJ whole genome shotgun (WGS) entry which is preliminary data.</text>
</comment>
<dbReference type="EMBL" id="VMRJ01000009">
    <property type="protein sequence ID" value="TVT36728.1"/>
    <property type="molecule type" value="Genomic_DNA"/>
</dbReference>
<name>A0A558BJP5_9BACT</name>
<proteinExistence type="predicted"/>
<reference evidence="1 2" key="1">
    <citation type="submission" date="2019-07" db="EMBL/GenBank/DDBJ databases">
        <title>Hymenobacter sp. straun FUR1 Genome sequencing and assembly.</title>
        <authorList>
            <person name="Chhetri G."/>
        </authorList>
    </citation>
    <scope>NUCLEOTIDE SEQUENCE [LARGE SCALE GENOMIC DNA]</scope>
    <source>
        <strain evidence="1 2">Fur1</strain>
    </source>
</reference>
<evidence type="ECO:0000313" key="1">
    <source>
        <dbReference type="EMBL" id="TVT36728.1"/>
    </source>
</evidence>
<dbReference type="RefSeq" id="WP_144853349.1">
    <property type="nucleotide sequence ID" value="NZ_VMRJ01000009.1"/>
</dbReference>
<sequence length="112" mass="11978">MGKPHDLAVGEAVFYAREQAIGIIYETYSFVDGPGARPGVSLLLSDGRNLGGFNAQEADRFLLPLGPTDLDYRFTDVGQLAADYGRGLFGEAFRCAQVLHLSKTLAGTPARG</sequence>
<accession>A0A558BJP5</accession>
<dbReference type="Proteomes" id="UP000317624">
    <property type="component" value="Unassembled WGS sequence"/>
</dbReference>
<evidence type="ECO:0000313" key="2">
    <source>
        <dbReference type="Proteomes" id="UP000317624"/>
    </source>
</evidence>
<gene>
    <name evidence="1" type="ORF">FNT36_24765</name>
</gene>
<protein>
    <submittedName>
        <fullName evidence="1">Uncharacterized protein</fullName>
    </submittedName>
</protein>
<keyword evidence="2" id="KW-1185">Reference proteome</keyword>
<dbReference type="AlphaFoldDB" id="A0A558BJP5"/>
<dbReference type="OrthoDB" id="885409at2"/>
<organism evidence="1 2">
    <name type="scientific">Hymenobacter setariae</name>
    <dbReference type="NCBI Taxonomy" id="2594794"/>
    <lineage>
        <taxon>Bacteria</taxon>
        <taxon>Pseudomonadati</taxon>
        <taxon>Bacteroidota</taxon>
        <taxon>Cytophagia</taxon>
        <taxon>Cytophagales</taxon>
        <taxon>Hymenobacteraceae</taxon>
        <taxon>Hymenobacter</taxon>
    </lineage>
</organism>